<dbReference type="EMBL" id="JAUSTR010000002">
    <property type="protein sequence ID" value="MDQ0161945.1"/>
    <property type="molecule type" value="Genomic_DNA"/>
</dbReference>
<evidence type="ECO:0000256" key="8">
    <source>
        <dbReference type="SAM" id="Coils"/>
    </source>
</evidence>
<accession>A0ABT9VM27</accession>
<evidence type="ECO:0000313" key="10">
    <source>
        <dbReference type="Proteomes" id="UP001225646"/>
    </source>
</evidence>
<evidence type="ECO:0000313" key="9">
    <source>
        <dbReference type="EMBL" id="MDQ0161945.1"/>
    </source>
</evidence>
<dbReference type="Proteomes" id="UP001225646">
    <property type="component" value="Unassembled WGS sequence"/>
</dbReference>
<evidence type="ECO:0000256" key="4">
    <source>
        <dbReference type="ARBA" id="ARBA00023186"/>
    </source>
</evidence>
<organism evidence="9 10">
    <name type="scientific">Aeribacillus alveayuensis</name>
    <dbReference type="NCBI Taxonomy" id="279215"/>
    <lineage>
        <taxon>Bacteria</taxon>
        <taxon>Bacillati</taxon>
        <taxon>Bacillota</taxon>
        <taxon>Bacilli</taxon>
        <taxon>Bacillales</taxon>
        <taxon>Bacillaceae</taxon>
        <taxon>Aeribacillus</taxon>
    </lineage>
</organism>
<keyword evidence="10" id="KW-1185">Reference proteome</keyword>
<keyword evidence="9" id="KW-0282">Flagellum</keyword>
<feature type="coiled-coil region" evidence="8">
    <location>
        <begin position="26"/>
        <end position="86"/>
    </location>
</feature>
<dbReference type="InterPro" id="IPR008622">
    <property type="entry name" value="FliT"/>
</dbReference>
<keyword evidence="4" id="KW-0143">Chaperone</keyword>
<comment type="function">
    <text evidence="5">May act as an export chaperone for the filament capping protein FliD.</text>
</comment>
<protein>
    <recommendedName>
        <fullName evidence="7">Flagellar protein FliT</fullName>
    </recommendedName>
</protein>
<keyword evidence="3" id="KW-1005">Bacterial flagellum biogenesis</keyword>
<evidence type="ECO:0000256" key="6">
    <source>
        <dbReference type="ARBA" id="ARBA00093785"/>
    </source>
</evidence>
<keyword evidence="8" id="KW-0175">Coiled coil</keyword>
<keyword evidence="9" id="KW-0966">Cell projection</keyword>
<evidence type="ECO:0000256" key="1">
    <source>
        <dbReference type="ARBA" id="ARBA00004514"/>
    </source>
</evidence>
<evidence type="ECO:0000256" key="7">
    <source>
        <dbReference type="ARBA" id="ARBA00093797"/>
    </source>
</evidence>
<comment type="subcellular location">
    <subcellularLocation>
        <location evidence="1">Cytoplasm</location>
        <location evidence="1">Cytosol</location>
    </subcellularLocation>
</comment>
<dbReference type="RefSeq" id="WP_419151518.1">
    <property type="nucleotide sequence ID" value="NZ_JAUSTR010000002.1"/>
</dbReference>
<evidence type="ECO:0000256" key="5">
    <source>
        <dbReference type="ARBA" id="ARBA00093765"/>
    </source>
</evidence>
<name>A0ABT9VM27_9BACI</name>
<evidence type="ECO:0000256" key="2">
    <source>
        <dbReference type="ARBA" id="ARBA00022490"/>
    </source>
</evidence>
<evidence type="ECO:0000256" key="3">
    <source>
        <dbReference type="ARBA" id="ARBA00022795"/>
    </source>
</evidence>
<comment type="caution">
    <text evidence="9">The sequence shown here is derived from an EMBL/GenBank/DDBJ whole genome shotgun (WGS) entry which is preliminary data.</text>
</comment>
<reference evidence="9 10" key="1">
    <citation type="submission" date="2023-07" db="EMBL/GenBank/DDBJ databases">
        <title>Genomic Encyclopedia of Type Strains, Phase IV (KMG-IV): sequencing the most valuable type-strain genomes for metagenomic binning, comparative biology and taxonomic classification.</title>
        <authorList>
            <person name="Goeker M."/>
        </authorList>
    </citation>
    <scope>NUCLEOTIDE SEQUENCE [LARGE SCALE GENOMIC DNA]</scope>
    <source>
        <strain evidence="9 10">DSM 19092</strain>
    </source>
</reference>
<dbReference type="Pfam" id="PF05400">
    <property type="entry name" value="FliT"/>
    <property type="match status" value="1"/>
</dbReference>
<sequence length="115" mass="13738">MDLLDKVIAITEELLMATNSMNKKERDDKIKQIDELLIERERLIKQLKPPYSDAEKEKGRHLMELNQKLEMKLEQIQREIKQDLLHLKSTKSSTNKYTNPYQVDTIDGMFYDKRK</sequence>
<proteinExistence type="inferred from homology"/>
<keyword evidence="9" id="KW-0969">Cilium</keyword>
<comment type="similarity">
    <text evidence="6">Belongs to the bacillales FliT family.</text>
</comment>
<keyword evidence="2" id="KW-0963">Cytoplasm</keyword>
<gene>
    <name evidence="9" type="ORF">J2S06_001019</name>
</gene>